<accession>A0A2T9WL94</accession>
<comment type="caution">
    <text evidence="5">The sequence shown here is derived from an EMBL/GenBank/DDBJ whole genome shotgun (WGS) entry which is preliminary data.</text>
</comment>
<comment type="pathway">
    <text evidence="4">Metabolic intermediate biosynthesis; chorismate biosynthesis; chorismate from D-erythrose 4-phosphate and phosphoenolpyruvate: step 3/7.</text>
</comment>
<dbReference type="GO" id="GO:0003855">
    <property type="term" value="F:3-dehydroquinate dehydratase activity"/>
    <property type="evidence" value="ECO:0007669"/>
    <property type="project" value="UniProtKB-UniRule"/>
</dbReference>
<dbReference type="PANTHER" id="PTHR43699:SF1">
    <property type="entry name" value="3-DEHYDROQUINATE DEHYDRATASE"/>
    <property type="match status" value="1"/>
</dbReference>
<evidence type="ECO:0000256" key="1">
    <source>
        <dbReference type="ARBA" id="ARBA00001864"/>
    </source>
</evidence>
<dbReference type="Pfam" id="PF01487">
    <property type="entry name" value="DHquinase_I"/>
    <property type="match status" value="1"/>
</dbReference>
<feature type="binding site" evidence="4">
    <location>
        <position position="188"/>
    </location>
    <ligand>
        <name>3-dehydroquinate</name>
        <dbReference type="ChEBI" id="CHEBI:32364"/>
    </ligand>
</feature>
<dbReference type="GO" id="GO:0009073">
    <property type="term" value="P:aromatic amino acid family biosynthetic process"/>
    <property type="evidence" value="ECO:0007669"/>
    <property type="project" value="UniProtKB-KW"/>
</dbReference>
<comment type="caution">
    <text evidence="4">Lacks conserved residue(s) required for the propagation of feature annotation.</text>
</comment>
<name>A0A2T9WL94_NANST</name>
<dbReference type="GO" id="GO:0046279">
    <property type="term" value="P:3,4-dihydroxybenzoate biosynthetic process"/>
    <property type="evidence" value="ECO:0007669"/>
    <property type="project" value="TreeGrafter"/>
</dbReference>
<gene>
    <name evidence="4" type="primary">aroD</name>
    <name evidence="5" type="ORF">DDW03_01660</name>
</gene>
<dbReference type="EC" id="4.2.1.10" evidence="4"/>
<dbReference type="HAMAP" id="MF_00214">
    <property type="entry name" value="AroD"/>
    <property type="match status" value="1"/>
</dbReference>
<dbReference type="GO" id="GO:0008652">
    <property type="term" value="P:amino acid biosynthetic process"/>
    <property type="evidence" value="ECO:0007669"/>
    <property type="project" value="UniProtKB-KW"/>
</dbReference>
<reference evidence="5" key="1">
    <citation type="journal article" date="2015" name="Appl. Environ. Microbiol.">
        <title>Nanoarchaeota, Their Sulfolobales Host, and Nanoarchaeota Virus Distribution across Yellowstone National Park Hot Springs.</title>
        <authorList>
            <person name="Munson-McGee J.H."/>
            <person name="Field E.K."/>
            <person name="Bateson M."/>
            <person name="Rooney C."/>
            <person name="Stepanauskas R."/>
            <person name="Young M.J."/>
        </authorList>
    </citation>
    <scope>NUCLEOTIDE SEQUENCE [LARGE SCALE GENOMIC DNA]</scope>
    <source>
        <strain evidence="5">SCGC AB-777_F03</strain>
    </source>
</reference>
<proteinExistence type="inferred from homology"/>
<keyword evidence="3 4" id="KW-0704">Schiff base</keyword>
<feature type="active site" description="Proton donor/acceptor" evidence="4">
    <location>
        <position position="109"/>
    </location>
</feature>
<reference evidence="5" key="2">
    <citation type="submission" date="2017-05" db="EMBL/GenBank/DDBJ databases">
        <authorList>
            <person name="Song R."/>
            <person name="Chenine A.L."/>
            <person name="Ruprecht R.M."/>
        </authorList>
    </citation>
    <scope>NUCLEOTIDE SEQUENCE</scope>
    <source>
        <strain evidence="5">SCGC AB-777_F03</strain>
    </source>
</reference>
<sequence length="208" mass="23782">MMKLVITLSVRSLKDIKLVSALDSDLVELRLDYLRRPEDFDPSLIDDIKDRVIVTVRDPSEGGIKEVDEDWKASLYKKLHDMGVLYDVEARFLRKRKDIPFEGKIVSAHFFDRVPSIKEVEEIFKSFEEAWIKKLAVTAREGYKELLAHFARKGFAIMPMGSDPIERIAFAILGSELIYASLDKGLETAPGQMSYKKVKEILSCLGLR</sequence>
<feature type="binding site" evidence="4">
    <location>
        <position position="192"/>
    </location>
    <ligand>
        <name>3-dehydroquinate</name>
        <dbReference type="ChEBI" id="CHEBI:32364"/>
    </ligand>
</feature>
<dbReference type="AlphaFoldDB" id="A0A2T9WL94"/>
<dbReference type="InterPro" id="IPR013785">
    <property type="entry name" value="Aldolase_TIM"/>
</dbReference>
<feature type="binding site" evidence="4">
    <location>
        <position position="57"/>
    </location>
    <ligand>
        <name>3-dehydroquinate</name>
        <dbReference type="ChEBI" id="CHEBI:32364"/>
    </ligand>
</feature>
<feature type="binding site" evidence="4">
    <location>
        <position position="167"/>
    </location>
    <ligand>
        <name>3-dehydroquinate</name>
        <dbReference type="ChEBI" id="CHEBI:32364"/>
    </ligand>
</feature>
<dbReference type="PANTHER" id="PTHR43699">
    <property type="entry name" value="3-DEHYDROQUINATE DEHYDRATASE"/>
    <property type="match status" value="1"/>
</dbReference>
<keyword evidence="4" id="KW-0057">Aromatic amino acid biosynthesis</keyword>
<dbReference type="GO" id="GO:0009423">
    <property type="term" value="P:chorismate biosynthetic process"/>
    <property type="evidence" value="ECO:0007669"/>
    <property type="project" value="UniProtKB-UniRule"/>
</dbReference>
<keyword evidence="4" id="KW-0028">Amino-acid biosynthesis</keyword>
<comment type="catalytic activity">
    <reaction evidence="1 4">
        <text>3-dehydroquinate = 3-dehydroshikimate + H2O</text>
        <dbReference type="Rhea" id="RHEA:21096"/>
        <dbReference type="ChEBI" id="CHEBI:15377"/>
        <dbReference type="ChEBI" id="CHEBI:16630"/>
        <dbReference type="ChEBI" id="CHEBI:32364"/>
        <dbReference type="EC" id="4.2.1.10"/>
    </reaction>
</comment>
<evidence type="ECO:0000313" key="5">
    <source>
        <dbReference type="EMBL" id="PVU68603.1"/>
    </source>
</evidence>
<evidence type="ECO:0000256" key="4">
    <source>
        <dbReference type="HAMAP-Rule" id="MF_00214"/>
    </source>
</evidence>
<dbReference type="UniPathway" id="UPA00053">
    <property type="reaction ID" value="UER00086"/>
</dbReference>
<protein>
    <recommendedName>
        <fullName evidence="4">3-dehydroquinate dehydratase</fullName>
        <shortName evidence="4">3-dehydroquinase</shortName>
        <ecNumber evidence="4">4.2.1.10</ecNumber>
    </recommendedName>
    <alternativeName>
        <fullName evidence="4">Type I DHQase</fullName>
    </alternativeName>
    <alternativeName>
        <fullName evidence="4">Type I dehydroquinase</fullName>
        <shortName evidence="4">DHQ1</shortName>
    </alternativeName>
</protein>
<evidence type="ECO:0000256" key="3">
    <source>
        <dbReference type="ARBA" id="ARBA00023270"/>
    </source>
</evidence>
<dbReference type="SUPFAM" id="SSF51569">
    <property type="entry name" value="Aldolase"/>
    <property type="match status" value="1"/>
</dbReference>
<evidence type="ECO:0000256" key="2">
    <source>
        <dbReference type="ARBA" id="ARBA00023239"/>
    </source>
</evidence>
<comment type="subunit">
    <text evidence="4">Homodimer.</text>
</comment>
<dbReference type="InterPro" id="IPR001381">
    <property type="entry name" value="DHquinase_I"/>
</dbReference>
<dbReference type="CDD" id="cd00502">
    <property type="entry name" value="DHQase_I"/>
    <property type="match status" value="1"/>
</dbReference>
<dbReference type="InterPro" id="IPR050146">
    <property type="entry name" value="Type-I_3-dehydroquinase"/>
</dbReference>
<keyword evidence="2 4" id="KW-0456">Lyase</keyword>
<organism evidence="5">
    <name type="scientific">Nanobsidianus stetteri</name>
    <dbReference type="NCBI Taxonomy" id="1294122"/>
    <lineage>
        <taxon>Archaea</taxon>
        <taxon>Nanobdellota</taxon>
        <taxon>Candidatus Nanoarchaeia</taxon>
        <taxon>Nanoarchaeales</taxon>
        <taxon>Nanopusillaceae</taxon>
        <taxon>Candidatus Nanobsidianus</taxon>
    </lineage>
</organism>
<comment type="similarity">
    <text evidence="4">Belongs to the type-I 3-dehydroquinase family.</text>
</comment>
<feature type="binding site" evidence="4">
    <location>
        <begin position="28"/>
        <end position="30"/>
    </location>
    <ligand>
        <name>3-dehydroquinate</name>
        <dbReference type="ChEBI" id="CHEBI:32364"/>
    </ligand>
</feature>
<feature type="active site" description="Schiff-base intermediate with substrate" evidence="4">
    <location>
        <position position="134"/>
    </location>
</feature>
<comment type="function">
    <text evidence="4">Involved in the third step of the chorismate pathway, which leads to the biosynthesis of aromatic amino acids. Catalyzes the cis-dehydration of 3-dehydroquinate (DHQ) and introduces the first double bond of the aromatic ring to yield 3-dehydroshikimate.</text>
</comment>
<dbReference type="Gene3D" id="3.20.20.70">
    <property type="entry name" value="Aldolase class I"/>
    <property type="match status" value="1"/>
</dbReference>
<dbReference type="EMBL" id="QEFP01000006">
    <property type="protein sequence ID" value="PVU68603.1"/>
    <property type="molecule type" value="Genomic_DNA"/>
</dbReference>